<feature type="chain" id="PRO_5045193349" evidence="2">
    <location>
        <begin position="21"/>
        <end position="207"/>
    </location>
</feature>
<keyword evidence="4" id="KW-1185">Reference proteome</keyword>
<sequence>MRWAPAALAVLAVGYGGPSAAGTEPVLTHDAPFTIASFPAADSVPAAVAASESATGSATEQVADPARVAVPRLGISAALSPLSLGADGELIPPDYGSAGWYRNGPEPGETGRAVIAGHVDSRTGPDVFADLRNARPGDRIVVDLVDGTAQEFVVDDVGLYAKSAFPTADVYGPSTERELRLITCGGEYDRDRGGYQSNVVVFAHAVG</sequence>
<feature type="signal peptide" evidence="2">
    <location>
        <begin position="1"/>
        <end position="20"/>
    </location>
</feature>
<comment type="caution">
    <text evidence="3">The sequence shown here is derived from an EMBL/GenBank/DDBJ whole genome shotgun (WGS) entry which is preliminary data.</text>
</comment>
<dbReference type="NCBIfam" id="NF033748">
    <property type="entry name" value="class_F_sortase"/>
    <property type="match status" value="1"/>
</dbReference>
<keyword evidence="1" id="KW-0378">Hydrolase</keyword>
<evidence type="ECO:0000256" key="1">
    <source>
        <dbReference type="ARBA" id="ARBA00022801"/>
    </source>
</evidence>
<dbReference type="Gene3D" id="2.40.260.10">
    <property type="entry name" value="Sortase"/>
    <property type="match status" value="1"/>
</dbReference>
<evidence type="ECO:0000313" key="4">
    <source>
        <dbReference type="Proteomes" id="UP001500957"/>
    </source>
</evidence>
<evidence type="ECO:0000313" key="3">
    <source>
        <dbReference type="EMBL" id="GAA0632830.1"/>
    </source>
</evidence>
<dbReference type="InterPro" id="IPR042001">
    <property type="entry name" value="Sortase_F"/>
</dbReference>
<name>A0ABN1H8A3_9ACTN</name>
<accession>A0ABN1H8A3</accession>
<dbReference type="CDD" id="cd05829">
    <property type="entry name" value="Sortase_F"/>
    <property type="match status" value="1"/>
</dbReference>
<dbReference type="Pfam" id="PF04203">
    <property type="entry name" value="Sortase"/>
    <property type="match status" value="1"/>
</dbReference>
<dbReference type="InterPro" id="IPR005754">
    <property type="entry name" value="Sortase"/>
</dbReference>
<protein>
    <submittedName>
        <fullName evidence="3">Class F sortase</fullName>
    </submittedName>
</protein>
<dbReference type="Proteomes" id="UP001500957">
    <property type="component" value="Unassembled WGS sequence"/>
</dbReference>
<gene>
    <name evidence="3" type="ORF">GCM10009547_40880</name>
</gene>
<organism evidence="3 4">
    <name type="scientific">Sporichthya brevicatena</name>
    <dbReference type="NCBI Taxonomy" id="171442"/>
    <lineage>
        <taxon>Bacteria</taxon>
        <taxon>Bacillati</taxon>
        <taxon>Actinomycetota</taxon>
        <taxon>Actinomycetes</taxon>
        <taxon>Sporichthyales</taxon>
        <taxon>Sporichthyaceae</taxon>
        <taxon>Sporichthya</taxon>
    </lineage>
</organism>
<dbReference type="InterPro" id="IPR023365">
    <property type="entry name" value="Sortase_dom-sf"/>
</dbReference>
<dbReference type="EMBL" id="BAAAHE010000044">
    <property type="protein sequence ID" value="GAA0632830.1"/>
    <property type="molecule type" value="Genomic_DNA"/>
</dbReference>
<keyword evidence="2" id="KW-0732">Signal</keyword>
<evidence type="ECO:0000256" key="2">
    <source>
        <dbReference type="SAM" id="SignalP"/>
    </source>
</evidence>
<reference evidence="3 4" key="1">
    <citation type="journal article" date="2019" name="Int. J. Syst. Evol. Microbiol.">
        <title>The Global Catalogue of Microorganisms (GCM) 10K type strain sequencing project: providing services to taxonomists for standard genome sequencing and annotation.</title>
        <authorList>
            <consortium name="The Broad Institute Genomics Platform"/>
            <consortium name="The Broad Institute Genome Sequencing Center for Infectious Disease"/>
            <person name="Wu L."/>
            <person name="Ma J."/>
        </authorList>
    </citation>
    <scope>NUCLEOTIDE SEQUENCE [LARGE SCALE GENOMIC DNA]</scope>
    <source>
        <strain evidence="3 4">JCM 10671</strain>
    </source>
</reference>
<proteinExistence type="predicted"/>
<dbReference type="SUPFAM" id="SSF63817">
    <property type="entry name" value="Sortase"/>
    <property type="match status" value="1"/>
</dbReference>